<proteinExistence type="predicted"/>
<dbReference type="Proteomes" id="UP000000739">
    <property type="component" value="Chromosome"/>
</dbReference>
<organism evidence="2 3">
    <name type="scientific">Desulfatibacillum aliphaticivorans</name>
    <dbReference type="NCBI Taxonomy" id="218208"/>
    <lineage>
        <taxon>Bacteria</taxon>
        <taxon>Pseudomonadati</taxon>
        <taxon>Thermodesulfobacteriota</taxon>
        <taxon>Desulfobacteria</taxon>
        <taxon>Desulfobacterales</taxon>
        <taxon>Desulfatibacillaceae</taxon>
        <taxon>Desulfatibacillum</taxon>
    </lineage>
</organism>
<protein>
    <submittedName>
        <fullName evidence="2">Uncharacterized protein</fullName>
    </submittedName>
</protein>
<reference evidence="2 3" key="1">
    <citation type="journal article" date="2012" name="Environ. Microbiol.">
        <title>The genome sequence of Desulfatibacillum alkenivorans AK-01: a blueprint for anaerobic alkane oxidation.</title>
        <authorList>
            <person name="Callaghan A.V."/>
            <person name="Morris B.E."/>
            <person name="Pereira I.A."/>
            <person name="McInerney M.J."/>
            <person name="Austin R.N."/>
            <person name="Groves J.T."/>
            <person name="Kukor J.J."/>
            <person name="Suflita J.M."/>
            <person name="Young L.Y."/>
            <person name="Zylstra G.J."/>
            <person name="Wawrik B."/>
        </authorList>
    </citation>
    <scope>NUCLEOTIDE SEQUENCE [LARGE SCALE GENOMIC DNA]</scope>
    <source>
        <strain evidence="2 3">AK-01</strain>
    </source>
</reference>
<dbReference type="EMBL" id="CP001322">
    <property type="protein sequence ID" value="ACL01830.1"/>
    <property type="molecule type" value="Genomic_DNA"/>
</dbReference>
<keyword evidence="3" id="KW-1185">Reference proteome</keyword>
<evidence type="ECO:0000313" key="2">
    <source>
        <dbReference type="EMBL" id="ACL01830.1"/>
    </source>
</evidence>
<accession>B8FKL5</accession>
<sequence length="60" mass="6610">MQDKELEDLEIKAEIDEIMESVNQVVQRLEKHGLLNKKEDKSSETEGRSIPGAGAGTVGE</sequence>
<evidence type="ECO:0000256" key="1">
    <source>
        <dbReference type="SAM" id="MobiDB-lite"/>
    </source>
</evidence>
<feature type="compositionally biased region" description="Basic and acidic residues" evidence="1">
    <location>
        <begin position="31"/>
        <end position="47"/>
    </location>
</feature>
<dbReference type="AlphaFoldDB" id="B8FKL5"/>
<name>B8FKL5_DESAL</name>
<dbReference type="HOGENOM" id="CLU_2933774_0_0_7"/>
<evidence type="ECO:0000313" key="3">
    <source>
        <dbReference type="Proteomes" id="UP000000739"/>
    </source>
</evidence>
<gene>
    <name evidence="2" type="ordered locus">Dalk_0120</name>
</gene>
<dbReference type="KEGG" id="dal:Dalk_0120"/>
<dbReference type="RefSeq" id="WP_012609270.1">
    <property type="nucleotide sequence ID" value="NC_011768.1"/>
</dbReference>
<feature type="region of interest" description="Disordered" evidence="1">
    <location>
        <begin position="31"/>
        <end position="60"/>
    </location>
</feature>